<dbReference type="InterPro" id="IPR052169">
    <property type="entry name" value="CW_Biosynth-Accessory"/>
</dbReference>
<dbReference type="InterPro" id="IPR029052">
    <property type="entry name" value="Metallo-depent_PP-like"/>
</dbReference>
<dbReference type="HOGENOM" id="CLU_038823_2_0_5"/>
<dbReference type="KEGG" id="ccs:CCNA_01697"/>
<dbReference type="Proteomes" id="UP000001364">
    <property type="component" value="Chromosome"/>
</dbReference>
<dbReference type="EMBL" id="CP001340">
    <property type="protein sequence ID" value="ACL95162.1"/>
    <property type="molecule type" value="Genomic_DNA"/>
</dbReference>
<dbReference type="InterPro" id="IPR019079">
    <property type="entry name" value="Capsule_synth_CapA"/>
</dbReference>
<protein>
    <submittedName>
        <fullName evidence="3">Poly-gamma-glutamate capsule biosynthesis protein</fullName>
    </submittedName>
</protein>
<keyword evidence="4" id="KW-1185">Reference proteome</keyword>
<dbReference type="AlphaFoldDB" id="A0A0H3C8K9"/>
<evidence type="ECO:0000313" key="4">
    <source>
        <dbReference type="Proteomes" id="UP000001364"/>
    </source>
</evidence>
<name>A0A0H3C8K9_CAUVN</name>
<feature type="domain" description="Capsule synthesis protein CapA" evidence="2">
    <location>
        <begin position="30"/>
        <end position="279"/>
    </location>
</feature>
<organism evidence="3 4">
    <name type="scientific">Caulobacter vibrioides (strain NA1000 / CB15N)</name>
    <name type="common">Caulobacter crescentus</name>
    <dbReference type="NCBI Taxonomy" id="565050"/>
    <lineage>
        <taxon>Bacteria</taxon>
        <taxon>Pseudomonadati</taxon>
        <taxon>Pseudomonadota</taxon>
        <taxon>Alphaproteobacteria</taxon>
        <taxon>Caulobacterales</taxon>
        <taxon>Caulobacteraceae</taxon>
        <taxon>Caulobacter</taxon>
    </lineage>
</organism>
<accession>A0A0H3C8K9</accession>
<dbReference type="OrthoDB" id="9810718at2"/>
<reference evidence="3 4" key="1">
    <citation type="journal article" date="2010" name="J. Bacteriol.">
        <title>The genetic basis of laboratory adaptation in Caulobacter crescentus.</title>
        <authorList>
            <person name="Marks M.E."/>
            <person name="Castro-Rojas C.M."/>
            <person name="Teiling C."/>
            <person name="Du L."/>
            <person name="Kapatral V."/>
            <person name="Walunas T.L."/>
            <person name="Crosson S."/>
        </authorList>
    </citation>
    <scope>NUCLEOTIDE SEQUENCE [LARGE SCALE GENOMIC DNA]</scope>
    <source>
        <strain evidence="4">NA1000 / CB15N</strain>
    </source>
</reference>
<comment type="similarity">
    <text evidence="1">Belongs to the CapA family.</text>
</comment>
<dbReference type="RefSeq" id="YP_002517070.1">
    <property type="nucleotide sequence ID" value="NC_011916.1"/>
</dbReference>
<dbReference type="SUPFAM" id="SSF56300">
    <property type="entry name" value="Metallo-dependent phosphatases"/>
    <property type="match status" value="1"/>
</dbReference>
<dbReference type="SMART" id="SM00854">
    <property type="entry name" value="PGA_cap"/>
    <property type="match status" value="1"/>
</dbReference>
<dbReference type="Pfam" id="PF09587">
    <property type="entry name" value="PGA_cap"/>
    <property type="match status" value="1"/>
</dbReference>
<sequence length="374" mass="39247">MGAEMDRRSLLLGALGLAATPAIAKPRRVRLALVGQALIEHAPKDAQWPGRRAVARALARADLGFTNLETVIKGPRAGAPTREALTLHTGEPAVLDALKAMDLRLLATANNHAFDLGSGGILDTVDAIERAGLVSAGSGRDLARAAAPAYAPTPAGPVALVAFATGKVREGGAATMARPGVNELRRDASGLPREDDAERVLAAIAEAKRRAEVVIAYQHNHDWEPNQADVPAWQRAFARRCVAAGASVFVGHGAPLLQGIEIHDGAPLFFGLGNFVFQTEKPPGAYAAECWESVIVQASFERGRCQAFELTPIVMNEIGLGGPEDMATRGMPTLASPAQARVILDRINARSVALGSAAFAVRGSRVVWTAPVKG</sequence>
<gene>
    <name evidence="3" type="ordered locus">CCNA_01697</name>
</gene>
<dbReference type="PATRIC" id="fig|565050.3.peg.1672"/>
<proteinExistence type="inferred from homology"/>
<evidence type="ECO:0000256" key="1">
    <source>
        <dbReference type="ARBA" id="ARBA00005662"/>
    </source>
</evidence>
<evidence type="ECO:0000313" key="3">
    <source>
        <dbReference type="EMBL" id="ACL95162.1"/>
    </source>
</evidence>
<dbReference type="SMR" id="A0A0H3C8K9"/>
<dbReference type="GeneID" id="7331757"/>
<evidence type="ECO:0000259" key="2">
    <source>
        <dbReference type="SMART" id="SM00854"/>
    </source>
</evidence>
<dbReference type="Gene3D" id="3.60.21.10">
    <property type="match status" value="1"/>
</dbReference>
<dbReference type="CDD" id="cd07381">
    <property type="entry name" value="MPP_CapA"/>
    <property type="match status" value="1"/>
</dbReference>
<dbReference type="PANTHER" id="PTHR33393:SF13">
    <property type="entry name" value="PGA BIOSYNTHESIS PROTEIN CAPA"/>
    <property type="match status" value="1"/>
</dbReference>
<dbReference type="PANTHER" id="PTHR33393">
    <property type="entry name" value="POLYGLUTAMINE SYNTHESIS ACCESSORY PROTEIN RV0574C-RELATED"/>
    <property type="match status" value="1"/>
</dbReference>
<dbReference type="RefSeq" id="WP_010919499.1">
    <property type="nucleotide sequence ID" value="NC_011916.1"/>
</dbReference>
<dbReference type="PhylomeDB" id="A0A0H3C8K9"/>